<evidence type="ECO:0000256" key="1">
    <source>
        <dbReference type="ARBA" id="ARBA00000085"/>
    </source>
</evidence>
<keyword evidence="5" id="KW-0808">Transferase</keyword>
<gene>
    <name evidence="13" type="ORF">IAD31_06460</name>
</gene>
<dbReference type="PANTHER" id="PTHR42878">
    <property type="entry name" value="TWO-COMPONENT HISTIDINE KINASE"/>
    <property type="match status" value="1"/>
</dbReference>
<dbReference type="EMBL" id="DVFO01000065">
    <property type="protein sequence ID" value="HIQ61221.1"/>
    <property type="molecule type" value="Genomic_DNA"/>
</dbReference>
<evidence type="ECO:0000259" key="12">
    <source>
        <dbReference type="PROSITE" id="PS50109"/>
    </source>
</evidence>
<dbReference type="CDD" id="cd00082">
    <property type="entry name" value="HisKA"/>
    <property type="match status" value="1"/>
</dbReference>
<name>A0A9D1CGQ6_9FIRM</name>
<keyword evidence="7 13" id="KW-0418">Kinase</keyword>
<dbReference type="InterPro" id="IPR036890">
    <property type="entry name" value="HATPase_C_sf"/>
</dbReference>
<dbReference type="GO" id="GO:0000156">
    <property type="term" value="F:phosphorelay response regulator activity"/>
    <property type="evidence" value="ECO:0007669"/>
    <property type="project" value="TreeGrafter"/>
</dbReference>
<dbReference type="SMART" id="SM00388">
    <property type="entry name" value="HisKA"/>
    <property type="match status" value="1"/>
</dbReference>
<comment type="caution">
    <text evidence="13">The sequence shown here is derived from an EMBL/GenBank/DDBJ whole genome shotgun (WGS) entry which is preliminary data.</text>
</comment>
<evidence type="ECO:0000256" key="8">
    <source>
        <dbReference type="ARBA" id="ARBA00022840"/>
    </source>
</evidence>
<evidence type="ECO:0000256" key="4">
    <source>
        <dbReference type="ARBA" id="ARBA00022553"/>
    </source>
</evidence>
<dbReference type="EC" id="2.7.13.3" evidence="3"/>
<dbReference type="GO" id="GO:0000155">
    <property type="term" value="F:phosphorelay sensor kinase activity"/>
    <property type="evidence" value="ECO:0007669"/>
    <property type="project" value="InterPro"/>
</dbReference>
<reference evidence="13" key="2">
    <citation type="journal article" date="2021" name="PeerJ">
        <title>Extensive microbial diversity within the chicken gut microbiome revealed by metagenomics and culture.</title>
        <authorList>
            <person name="Gilroy R."/>
            <person name="Ravi A."/>
            <person name="Getino M."/>
            <person name="Pursley I."/>
            <person name="Horton D.L."/>
            <person name="Alikhan N.F."/>
            <person name="Baker D."/>
            <person name="Gharbi K."/>
            <person name="Hall N."/>
            <person name="Watson M."/>
            <person name="Adriaenssens E.M."/>
            <person name="Foster-Nyarko E."/>
            <person name="Jarju S."/>
            <person name="Secka A."/>
            <person name="Antonio M."/>
            <person name="Oren A."/>
            <person name="Chaudhuri R.R."/>
            <person name="La Ragione R."/>
            <person name="Hildebrand F."/>
            <person name="Pallen M.J."/>
        </authorList>
    </citation>
    <scope>NUCLEOTIDE SEQUENCE</scope>
    <source>
        <strain evidence="13">ChiGjej2B2-12916</strain>
    </source>
</reference>
<evidence type="ECO:0000256" key="5">
    <source>
        <dbReference type="ARBA" id="ARBA00022679"/>
    </source>
</evidence>
<sequence length="587" mass="65645">MTDTKKRRPRARPTLTGLLCLVVLVPWLLCMGLLTAAVAQGEGNALAIRYSDQARQQAIQSSLPWGQVDGWGWSARYFLGASGLFDAMGTPLGGSWQDFLALEYLTQEEYEAEVETSGCYARAILDRACLTEGARSDMETGYFDLHPQPLRLEGVLEDGIFTPRTISFWSTRSQNPTWVQIYDDPTAIHPQAQTVILYATRYHACCPPETSPLTYRGTRYDSLSQLVQTLGPDLLNANVPVQLWSWPNLLVATAVSTDQGILVCGVWADLWPLVWERLWWVYLLTLGLCVLLIGGLRRVLVRELLSPIQQLSQALDTRQKWLLLRPSQVCRWQEGHKLQEQFQAHGAEYREQKDEIQRLNQALTFAQAAEEHRRIFTSHLAHELKTPLAVIHSYAQGLQEHIAEDKREKYLATICSEAERMNDMVLELLDLSRLEAGRVKLRRENFSLSQLTRSTLEKLAPSLEAKGLRLSTALEDPAPVLADRGRMAQVVENLLTNAVKYTPAGGEIGVEVAQTGQHTTLRVSNDCPPIPQEELDQLFEPFYRREDAAPGEGTGLGLAIVRHIVQLHGGSCTAQATPSGVQFTVTL</sequence>
<evidence type="ECO:0000256" key="2">
    <source>
        <dbReference type="ARBA" id="ARBA00004370"/>
    </source>
</evidence>
<keyword evidence="9" id="KW-0902">Two-component regulatory system</keyword>
<dbReference type="Proteomes" id="UP000886879">
    <property type="component" value="Unassembled WGS sequence"/>
</dbReference>
<dbReference type="SUPFAM" id="SSF47384">
    <property type="entry name" value="Homodimeric domain of signal transducing histidine kinase"/>
    <property type="match status" value="1"/>
</dbReference>
<comment type="catalytic activity">
    <reaction evidence="1">
        <text>ATP + protein L-histidine = ADP + protein N-phospho-L-histidine.</text>
        <dbReference type="EC" id="2.7.13.3"/>
    </reaction>
</comment>
<keyword evidence="6" id="KW-0547">Nucleotide-binding</keyword>
<keyword evidence="4" id="KW-0597">Phosphoprotein</keyword>
<evidence type="ECO:0000256" key="6">
    <source>
        <dbReference type="ARBA" id="ARBA00022741"/>
    </source>
</evidence>
<dbReference type="PANTHER" id="PTHR42878:SF7">
    <property type="entry name" value="SENSOR HISTIDINE KINASE GLRK"/>
    <property type="match status" value="1"/>
</dbReference>
<evidence type="ECO:0000313" key="13">
    <source>
        <dbReference type="EMBL" id="HIQ61221.1"/>
    </source>
</evidence>
<dbReference type="GO" id="GO:0005524">
    <property type="term" value="F:ATP binding"/>
    <property type="evidence" value="ECO:0007669"/>
    <property type="project" value="UniProtKB-KW"/>
</dbReference>
<dbReference type="FunFam" id="1.10.287.130:FF:000001">
    <property type="entry name" value="Two-component sensor histidine kinase"/>
    <property type="match status" value="1"/>
</dbReference>
<accession>A0A9D1CGQ6</accession>
<dbReference type="SMART" id="SM00387">
    <property type="entry name" value="HATPase_c"/>
    <property type="match status" value="1"/>
</dbReference>
<dbReference type="InterPro" id="IPR003661">
    <property type="entry name" value="HisK_dim/P_dom"/>
</dbReference>
<dbReference type="Pfam" id="PF02518">
    <property type="entry name" value="HATPase_c"/>
    <property type="match status" value="1"/>
</dbReference>
<dbReference type="Gene3D" id="3.30.565.10">
    <property type="entry name" value="Histidine kinase-like ATPase, C-terminal domain"/>
    <property type="match status" value="1"/>
</dbReference>
<dbReference type="PROSITE" id="PS50109">
    <property type="entry name" value="HIS_KIN"/>
    <property type="match status" value="1"/>
</dbReference>
<protein>
    <recommendedName>
        <fullName evidence="3">histidine kinase</fullName>
        <ecNumber evidence="3">2.7.13.3</ecNumber>
    </recommendedName>
</protein>
<evidence type="ECO:0000256" key="3">
    <source>
        <dbReference type="ARBA" id="ARBA00012438"/>
    </source>
</evidence>
<comment type="subcellular location">
    <subcellularLocation>
        <location evidence="2">Membrane</location>
    </subcellularLocation>
</comment>
<organism evidence="13 14">
    <name type="scientific">Candidatus Enterenecus faecium</name>
    <dbReference type="NCBI Taxonomy" id="2840780"/>
    <lineage>
        <taxon>Bacteria</taxon>
        <taxon>Bacillati</taxon>
        <taxon>Bacillota</taxon>
        <taxon>Clostridia</taxon>
        <taxon>Eubacteriales</taxon>
        <taxon>Candidatus Enterenecus</taxon>
    </lineage>
</organism>
<dbReference type="CDD" id="cd00075">
    <property type="entry name" value="HATPase"/>
    <property type="match status" value="1"/>
</dbReference>
<dbReference type="PRINTS" id="PR00344">
    <property type="entry name" value="BCTRLSENSOR"/>
</dbReference>
<keyword evidence="11" id="KW-0175">Coiled coil</keyword>
<dbReference type="InterPro" id="IPR005467">
    <property type="entry name" value="His_kinase_dom"/>
</dbReference>
<evidence type="ECO:0000256" key="7">
    <source>
        <dbReference type="ARBA" id="ARBA00022777"/>
    </source>
</evidence>
<reference evidence="13" key="1">
    <citation type="submission" date="2020-10" db="EMBL/GenBank/DDBJ databases">
        <authorList>
            <person name="Gilroy R."/>
        </authorList>
    </citation>
    <scope>NUCLEOTIDE SEQUENCE</scope>
    <source>
        <strain evidence="13">ChiGjej2B2-12916</strain>
    </source>
</reference>
<dbReference type="Gene3D" id="1.10.287.130">
    <property type="match status" value="1"/>
</dbReference>
<dbReference type="Pfam" id="PF00512">
    <property type="entry name" value="HisKA"/>
    <property type="match status" value="1"/>
</dbReference>
<evidence type="ECO:0000313" key="14">
    <source>
        <dbReference type="Proteomes" id="UP000886879"/>
    </source>
</evidence>
<dbReference type="GO" id="GO:0007234">
    <property type="term" value="P:osmosensory signaling via phosphorelay pathway"/>
    <property type="evidence" value="ECO:0007669"/>
    <property type="project" value="TreeGrafter"/>
</dbReference>
<dbReference type="InterPro" id="IPR003594">
    <property type="entry name" value="HATPase_dom"/>
</dbReference>
<keyword evidence="8" id="KW-0067">ATP-binding</keyword>
<feature type="domain" description="Histidine kinase" evidence="12">
    <location>
        <begin position="379"/>
        <end position="587"/>
    </location>
</feature>
<evidence type="ECO:0000256" key="9">
    <source>
        <dbReference type="ARBA" id="ARBA00023012"/>
    </source>
</evidence>
<keyword evidence="10" id="KW-0472">Membrane</keyword>
<feature type="coiled-coil region" evidence="11">
    <location>
        <begin position="342"/>
        <end position="369"/>
    </location>
</feature>
<proteinExistence type="predicted"/>
<evidence type="ECO:0000256" key="10">
    <source>
        <dbReference type="ARBA" id="ARBA00023136"/>
    </source>
</evidence>
<dbReference type="AlphaFoldDB" id="A0A9D1CGQ6"/>
<dbReference type="InterPro" id="IPR004358">
    <property type="entry name" value="Sig_transdc_His_kin-like_C"/>
</dbReference>
<evidence type="ECO:0000256" key="11">
    <source>
        <dbReference type="SAM" id="Coils"/>
    </source>
</evidence>
<dbReference type="FunFam" id="3.30.565.10:FF:000006">
    <property type="entry name" value="Sensor histidine kinase WalK"/>
    <property type="match status" value="1"/>
</dbReference>
<dbReference type="GO" id="GO:0030295">
    <property type="term" value="F:protein kinase activator activity"/>
    <property type="evidence" value="ECO:0007669"/>
    <property type="project" value="TreeGrafter"/>
</dbReference>
<dbReference type="InterPro" id="IPR050351">
    <property type="entry name" value="BphY/WalK/GraS-like"/>
</dbReference>
<dbReference type="SUPFAM" id="SSF55874">
    <property type="entry name" value="ATPase domain of HSP90 chaperone/DNA topoisomerase II/histidine kinase"/>
    <property type="match status" value="1"/>
</dbReference>
<dbReference type="InterPro" id="IPR036097">
    <property type="entry name" value="HisK_dim/P_sf"/>
</dbReference>
<dbReference type="GO" id="GO:0016020">
    <property type="term" value="C:membrane"/>
    <property type="evidence" value="ECO:0007669"/>
    <property type="project" value="UniProtKB-SubCell"/>
</dbReference>